<keyword evidence="11" id="KW-0503">Monooxygenase</keyword>
<comment type="cofactor">
    <cofactor evidence="1">
        <name>heme</name>
        <dbReference type="ChEBI" id="CHEBI:30413"/>
    </cofactor>
</comment>
<dbReference type="Pfam" id="PF00067">
    <property type="entry name" value="p450"/>
    <property type="match status" value="1"/>
</dbReference>
<dbReference type="PANTHER" id="PTHR24305">
    <property type="entry name" value="CYTOCHROME P450"/>
    <property type="match status" value="1"/>
</dbReference>
<evidence type="ECO:0000256" key="10">
    <source>
        <dbReference type="ARBA" id="ARBA00023004"/>
    </source>
</evidence>
<evidence type="ECO:0000256" key="4">
    <source>
        <dbReference type="ARBA" id="ARBA00010617"/>
    </source>
</evidence>
<evidence type="ECO:0000313" key="14">
    <source>
        <dbReference type="Proteomes" id="UP000613580"/>
    </source>
</evidence>
<comment type="subcellular location">
    <subcellularLocation>
        <location evidence="2">Membrane</location>
    </subcellularLocation>
</comment>
<keyword evidence="9" id="KW-0560">Oxidoreductase</keyword>
<keyword evidence="12" id="KW-0472">Membrane</keyword>
<keyword evidence="5" id="KW-0349">Heme</keyword>
<sequence>MSFVAPLILLRIWFGPKDPSVRIHRSLSGIRKMLHPPPHGKATRTTQLAARAAANRLLASAFGLTNTFVRNDIETNAAFRCRAGDLIAHTDWLRLLHISKAAVDASVLDLADSAPFDEFVQIATLRFIICGLLLPDIGPAMLDGDALRAIGSLITTIWVSLKDKDSSSAIDNLRAQLHTHLDALPAPVELDLLIPTWETFWRVVATTVANVEQDVDARTTFSAFLQAHDVAEQSRVSREHNLPSVFHYVLECLRLYPPVSHIKRAGPAKNMHTLSLITQALSLFPRNTIDIADIERAHRSAAVWGPDPTIFDASRFLRDPERTKDVLAFGHGPLKCIAANWAPTAVAVVVAAILDTVDGVHYRLEHGPRVGGRVGWDGWRLVNLEGRDGDLELKIM</sequence>
<evidence type="ECO:0000256" key="9">
    <source>
        <dbReference type="ARBA" id="ARBA00023002"/>
    </source>
</evidence>
<evidence type="ECO:0000256" key="2">
    <source>
        <dbReference type="ARBA" id="ARBA00004370"/>
    </source>
</evidence>
<dbReference type="GO" id="GO:0005506">
    <property type="term" value="F:iron ion binding"/>
    <property type="evidence" value="ECO:0007669"/>
    <property type="project" value="InterPro"/>
</dbReference>
<evidence type="ECO:0000256" key="5">
    <source>
        <dbReference type="ARBA" id="ARBA00022617"/>
    </source>
</evidence>
<dbReference type="GO" id="GO:0004497">
    <property type="term" value="F:monooxygenase activity"/>
    <property type="evidence" value="ECO:0007669"/>
    <property type="project" value="UniProtKB-KW"/>
</dbReference>
<dbReference type="Gene3D" id="1.10.630.10">
    <property type="entry name" value="Cytochrome P450"/>
    <property type="match status" value="1"/>
</dbReference>
<evidence type="ECO:0000256" key="8">
    <source>
        <dbReference type="ARBA" id="ARBA00022989"/>
    </source>
</evidence>
<dbReference type="SUPFAM" id="SSF48264">
    <property type="entry name" value="Cytochrome P450"/>
    <property type="match status" value="1"/>
</dbReference>
<name>A0A8H6TQJ1_MYCCL</name>
<evidence type="ECO:0000256" key="3">
    <source>
        <dbReference type="ARBA" id="ARBA00004721"/>
    </source>
</evidence>
<evidence type="ECO:0000256" key="6">
    <source>
        <dbReference type="ARBA" id="ARBA00022692"/>
    </source>
</evidence>
<dbReference type="Proteomes" id="UP000613580">
    <property type="component" value="Unassembled WGS sequence"/>
</dbReference>
<dbReference type="GO" id="GO:0020037">
    <property type="term" value="F:heme binding"/>
    <property type="evidence" value="ECO:0007669"/>
    <property type="project" value="InterPro"/>
</dbReference>
<organism evidence="13 14">
    <name type="scientific">Mycena chlorophos</name>
    <name type="common">Agaric fungus</name>
    <name type="synonym">Agaricus chlorophos</name>
    <dbReference type="NCBI Taxonomy" id="658473"/>
    <lineage>
        <taxon>Eukaryota</taxon>
        <taxon>Fungi</taxon>
        <taxon>Dikarya</taxon>
        <taxon>Basidiomycota</taxon>
        <taxon>Agaricomycotina</taxon>
        <taxon>Agaricomycetes</taxon>
        <taxon>Agaricomycetidae</taxon>
        <taxon>Agaricales</taxon>
        <taxon>Marasmiineae</taxon>
        <taxon>Mycenaceae</taxon>
        <taxon>Mycena</taxon>
    </lineage>
</organism>
<comment type="similarity">
    <text evidence="4">Belongs to the cytochrome P450 family.</text>
</comment>
<evidence type="ECO:0000256" key="12">
    <source>
        <dbReference type="ARBA" id="ARBA00023136"/>
    </source>
</evidence>
<dbReference type="InterPro" id="IPR001128">
    <property type="entry name" value="Cyt_P450"/>
</dbReference>
<dbReference type="AlphaFoldDB" id="A0A8H6TQJ1"/>
<keyword evidence="8" id="KW-1133">Transmembrane helix</keyword>
<dbReference type="EMBL" id="JACAZE010000001">
    <property type="protein sequence ID" value="KAF7323338.1"/>
    <property type="molecule type" value="Genomic_DNA"/>
</dbReference>
<accession>A0A8H6TQJ1</accession>
<proteinExistence type="inferred from homology"/>
<gene>
    <name evidence="13" type="ORF">HMN09_00114700</name>
</gene>
<comment type="pathway">
    <text evidence="3">Secondary metabolite biosynthesis; terpenoid biosynthesis.</text>
</comment>
<dbReference type="InterPro" id="IPR036396">
    <property type="entry name" value="Cyt_P450_sf"/>
</dbReference>
<keyword evidence="6" id="KW-0812">Transmembrane</keyword>
<keyword evidence="10" id="KW-0408">Iron</keyword>
<dbReference type="InterPro" id="IPR050121">
    <property type="entry name" value="Cytochrome_P450_monoxygenase"/>
</dbReference>
<keyword evidence="14" id="KW-1185">Reference proteome</keyword>
<dbReference type="GO" id="GO:0016705">
    <property type="term" value="F:oxidoreductase activity, acting on paired donors, with incorporation or reduction of molecular oxygen"/>
    <property type="evidence" value="ECO:0007669"/>
    <property type="project" value="InterPro"/>
</dbReference>
<dbReference type="PANTHER" id="PTHR24305:SF166">
    <property type="entry name" value="CYTOCHROME P450 12A4, MITOCHONDRIAL-RELATED"/>
    <property type="match status" value="1"/>
</dbReference>
<dbReference type="OrthoDB" id="10029320at2759"/>
<reference evidence="13" key="1">
    <citation type="submission" date="2020-05" db="EMBL/GenBank/DDBJ databases">
        <title>Mycena genomes resolve the evolution of fungal bioluminescence.</title>
        <authorList>
            <person name="Tsai I.J."/>
        </authorList>
    </citation>
    <scope>NUCLEOTIDE SEQUENCE</scope>
    <source>
        <strain evidence="13">110903Hualien_Pintung</strain>
    </source>
</reference>
<dbReference type="GO" id="GO:0016020">
    <property type="term" value="C:membrane"/>
    <property type="evidence" value="ECO:0007669"/>
    <property type="project" value="UniProtKB-SubCell"/>
</dbReference>
<protein>
    <recommendedName>
        <fullName evidence="15">Cytochrome P450</fullName>
    </recommendedName>
</protein>
<evidence type="ECO:0008006" key="15">
    <source>
        <dbReference type="Google" id="ProtNLM"/>
    </source>
</evidence>
<evidence type="ECO:0000256" key="1">
    <source>
        <dbReference type="ARBA" id="ARBA00001971"/>
    </source>
</evidence>
<comment type="caution">
    <text evidence="13">The sequence shown here is derived from an EMBL/GenBank/DDBJ whole genome shotgun (WGS) entry which is preliminary data.</text>
</comment>
<evidence type="ECO:0000313" key="13">
    <source>
        <dbReference type="EMBL" id="KAF7323338.1"/>
    </source>
</evidence>
<evidence type="ECO:0000256" key="7">
    <source>
        <dbReference type="ARBA" id="ARBA00022723"/>
    </source>
</evidence>
<keyword evidence="7" id="KW-0479">Metal-binding</keyword>
<evidence type="ECO:0000256" key="11">
    <source>
        <dbReference type="ARBA" id="ARBA00023033"/>
    </source>
</evidence>